<dbReference type="Proteomes" id="UP000275408">
    <property type="component" value="Unassembled WGS sequence"/>
</dbReference>
<feature type="compositionally biased region" description="Polar residues" evidence="1">
    <location>
        <begin position="19"/>
        <end position="34"/>
    </location>
</feature>
<sequence length="110" mass="12262">MGYQYSVDPAKMEIEGSSFIPSTSDTGPTLQHTSPVAKEREESATSAASSENEVIPSTSACVKRGCSDVRGKESRKKKRGKSDEANATDDWSAFKEMWEKRLHQENERFE</sequence>
<organism evidence="2 3">
    <name type="scientific">Pocillopora damicornis</name>
    <name type="common">Cauliflower coral</name>
    <name type="synonym">Millepora damicornis</name>
    <dbReference type="NCBI Taxonomy" id="46731"/>
    <lineage>
        <taxon>Eukaryota</taxon>
        <taxon>Metazoa</taxon>
        <taxon>Cnidaria</taxon>
        <taxon>Anthozoa</taxon>
        <taxon>Hexacorallia</taxon>
        <taxon>Scleractinia</taxon>
        <taxon>Astrocoeniina</taxon>
        <taxon>Pocilloporidae</taxon>
        <taxon>Pocillopora</taxon>
    </lineage>
</organism>
<reference evidence="2 3" key="1">
    <citation type="journal article" date="2018" name="Sci. Rep.">
        <title>Comparative analysis of the Pocillopora damicornis genome highlights role of immune system in coral evolution.</title>
        <authorList>
            <person name="Cunning R."/>
            <person name="Bay R.A."/>
            <person name="Gillette P."/>
            <person name="Baker A.C."/>
            <person name="Traylor-Knowles N."/>
        </authorList>
    </citation>
    <scope>NUCLEOTIDE SEQUENCE [LARGE SCALE GENOMIC DNA]</scope>
    <source>
        <strain evidence="2">RSMAS</strain>
        <tissue evidence="2">Whole animal</tissue>
    </source>
</reference>
<keyword evidence="3" id="KW-1185">Reference proteome</keyword>
<feature type="region of interest" description="Disordered" evidence="1">
    <location>
        <begin position="1"/>
        <end position="92"/>
    </location>
</feature>
<dbReference type="EMBL" id="RCHS01002978">
    <property type="protein sequence ID" value="RMX44537.1"/>
    <property type="molecule type" value="Genomic_DNA"/>
</dbReference>
<protein>
    <submittedName>
        <fullName evidence="2">Uncharacterized protein</fullName>
    </submittedName>
</protein>
<proteinExistence type="predicted"/>
<gene>
    <name evidence="2" type="ORF">pdam_00006063</name>
</gene>
<accession>A0A3M6TSV2</accession>
<evidence type="ECO:0000313" key="2">
    <source>
        <dbReference type="EMBL" id="RMX44537.1"/>
    </source>
</evidence>
<evidence type="ECO:0000256" key="1">
    <source>
        <dbReference type="SAM" id="MobiDB-lite"/>
    </source>
</evidence>
<dbReference type="AlphaFoldDB" id="A0A3M6TSV2"/>
<comment type="caution">
    <text evidence="2">The sequence shown here is derived from an EMBL/GenBank/DDBJ whole genome shotgun (WGS) entry which is preliminary data.</text>
</comment>
<name>A0A3M6TSV2_POCDA</name>
<evidence type="ECO:0000313" key="3">
    <source>
        <dbReference type="Proteomes" id="UP000275408"/>
    </source>
</evidence>